<gene>
    <name evidence="1" type="ORF">SAMN05421579_16712</name>
</gene>
<reference evidence="2" key="1">
    <citation type="submission" date="2016-10" db="EMBL/GenBank/DDBJ databases">
        <authorList>
            <person name="Varghese N."/>
            <person name="Submissions S."/>
        </authorList>
    </citation>
    <scope>NUCLEOTIDE SEQUENCE [LARGE SCALE GENOMIC DNA]</scope>
    <source>
        <strain evidence="2">DSM 16522</strain>
    </source>
</reference>
<name>A0A1I5EF83_9GAMM</name>
<evidence type="ECO:0008006" key="3">
    <source>
        <dbReference type="Google" id="ProtNLM"/>
    </source>
</evidence>
<keyword evidence="2" id="KW-1185">Reference proteome</keyword>
<proteinExistence type="predicted"/>
<organism evidence="1 2">
    <name type="scientific">Xenorhabdus japonica</name>
    <dbReference type="NCBI Taxonomy" id="53341"/>
    <lineage>
        <taxon>Bacteria</taxon>
        <taxon>Pseudomonadati</taxon>
        <taxon>Pseudomonadota</taxon>
        <taxon>Gammaproteobacteria</taxon>
        <taxon>Enterobacterales</taxon>
        <taxon>Morganellaceae</taxon>
        <taxon>Xenorhabdus</taxon>
    </lineage>
</organism>
<evidence type="ECO:0000313" key="2">
    <source>
        <dbReference type="Proteomes" id="UP000199011"/>
    </source>
</evidence>
<dbReference type="STRING" id="53341.SAMN05421579_16712"/>
<dbReference type="EMBL" id="FOVO01000067">
    <property type="protein sequence ID" value="SFO10157.1"/>
    <property type="molecule type" value="Genomic_DNA"/>
</dbReference>
<dbReference type="AlphaFoldDB" id="A0A1I5EF83"/>
<dbReference type="Proteomes" id="UP000199011">
    <property type="component" value="Unassembled WGS sequence"/>
</dbReference>
<accession>A0A1I5EF83</accession>
<dbReference type="OrthoDB" id="6447572at2"/>
<protein>
    <recommendedName>
        <fullName evidence="3">Host cell division inhibitor Icd-like protein</fullName>
    </recommendedName>
</protein>
<evidence type="ECO:0000313" key="1">
    <source>
        <dbReference type="EMBL" id="SFO10157.1"/>
    </source>
</evidence>
<sequence>MKTFIFAAIARSNMKQRRPAYVRTQASDREEARRILAPVYVIYGWMGQIVNCN</sequence>
<dbReference type="NCBIfam" id="NF033153">
    <property type="entry name" value="phage_ICD_like"/>
    <property type="match status" value="1"/>
</dbReference>
<dbReference type="RefSeq" id="WP_139204131.1">
    <property type="nucleotide sequence ID" value="NZ_CAWRAH010000013.1"/>
</dbReference>